<evidence type="ECO:0000256" key="9">
    <source>
        <dbReference type="ARBA" id="ARBA00023242"/>
    </source>
</evidence>
<evidence type="ECO:0000256" key="10">
    <source>
        <dbReference type="SAM" id="MobiDB-lite"/>
    </source>
</evidence>
<proteinExistence type="inferred from homology"/>
<sequence>RKLKQKMAAIIRIKRKLDEDPADKLVIYCKRIKSNSAEGGASKSASEDVKNELTFAGTLDKKDESVSKRIRAAIKKTKLEREYKKHNPIDTTSQARKTHKSTAIENRFKVVSSHRAIELDQLDAESDNVENKDNVDEVDRLFCLYDVVSENEENARQEQQRKESKLQPEVLTCNGVPMIREKVQPQAEPSLAEDENYVYDLYYSNSRNLDIASFQNISMVEAFREELIYDEYRDNDEEVYEDEDDENEEGNWRNDYPDEDPDCPGAYGARDEDGSVAFDSQVLTSMMRNTCLGDEAIYSSAEEDVHDEEKDIWTPATNYNSYKASMYGYSYDYDEDSEHYDS</sequence>
<dbReference type="AlphaFoldDB" id="A0A8J1XSN4"/>
<evidence type="ECO:0000256" key="2">
    <source>
        <dbReference type="ARBA" id="ARBA00004123"/>
    </source>
</evidence>
<keyword evidence="8" id="KW-0653">Protein transport</keyword>
<accession>A0A8J1XSN4</accession>
<dbReference type="Proteomes" id="UP000749559">
    <property type="component" value="Unassembled WGS sequence"/>
</dbReference>
<comment type="caution">
    <text evidence="11">The sequence shown here is derived from an EMBL/GenBank/DDBJ whole genome shotgun (WGS) entry which is preliminary data.</text>
</comment>
<evidence type="ECO:0000256" key="6">
    <source>
        <dbReference type="ARBA" id="ARBA00022448"/>
    </source>
</evidence>
<evidence type="ECO:0000256" key="1">
    <source>
        <dbReference type="ARBA" id="ARBA00003202"/>
    </source>
</evidence>
<dbReference type="InterPro" id="IPR040218">
    <property type="entry name" value="SLC7A6OS"/>
</dbReference>
<evidence type="ECO:0000256" key="8">
    <source>
        <dbReference type="ARBA" id="ARBA00022927"/>
    </source>
</evidence>
<comment type="similarity">
    <text evidence="4">Belongs to the IWR1/SLC7A6OS family.</text>
</comment>
<keyword evidence="9" id="KW-0539">Nucleus</keyword>
<keyword evidence="12" id="KW-1185">Reference proteome</keyword>
<reference evidence="11" key="1">
    <citation type="submission" date="2022-03" db="EMBL/GenBank/DDBJ databases">
        <authorList>
            <person name="Martin C."/>
        </authorList>
    </citation>
    <scope>NUCLEOTIDE SEQUENCE</scope>
</reference>
<dbReference type="GO" id="GO:0005737">
    <property type="term" value="C:cytoplasm"/>
    <property type="evidence" value="ECO:0007669"/>
    <property type="project" value="UniProtKB-SubCell"/>
</dbReference>
<protein>
    <recommendedName>
        <fullName evidence="5">Probable RNA polymerase II nuclear localization protein SLC7A6OS</fullName>
    </recommendedName>
</protein>
<evidence type="ECO:0000313" key="11">
    <source>
        <dbReference type="EMBL" id="CAH1779594.1"/>
    </source>
</evidence>
<keyword evidence="6" id="KW-0813">Transport</keyword>
<dbReference type="PANTHER" id="PTHR31196">
    <property type="entry name" value="RNA POLYMERASE II NUCLEAR LOCALIZATION PROTEIN SLC7A6OS-RELATED"/>
    <property type="match status" value="1"/>
</dbReference>
<evidence type="ECO:0000256" key="7">
    <source>
        <dbReference type="ARBA" id="ARBA00022490"/>
    </source>
</evidence>
<evidence type="ECO:0000256" key="3">
    <source>
        <dbReference type="ARBA" id="ARBA00004496"/>
    </source>
</evidence>
<dbReference type="GO" id="GO:0015031">
    <property type="term" value="P:protein transport"/>
    <property type="evidence" value="ECO:0007669"/>
    <property type="project" value="UniProtKB-KW"/>
</dbReference>
<feature type="compositionally biased region" description="Acidic residues" evidence="10">
    <location>
        <begin position="234"/>
        <end position="249"/>
    </location>
</feature>
<gene>
    <name evidence="11" type="ORF">OFUS_LOCUS6394</name>
</gene>
<evidence type="ECO:0000256" key="4">
    <source>
        <dbReference type="ARBA" id="ARBA00010218"/>
    </source>
</evidence>
<dbReference type="GO" id="GO:0005634">
    <property type="term" value="C:nucleus"/>
    <property type="evidence" value="ECO:0007669"/>
    <property type="project" value="UniProtKB-SubCell"/>
</dbReference>
<dbReference type="EMBL" id="CAIIXF020000003">
    <property type="protein sequence ID" value="CAH1779594.1"/>
    <property type="molecule type" value="Genomic_DNA"/>
</dbReference>
<evidence type="ECO:0000313" key="12">
    <source>
        <dbReference type="Proteomes" id="UP000749559"/>
    </source>
</evidence>
<evidence type="ECO:0000256" key="5">
    <source>
        <dbReference type="ARBA" id="ARBA00017036"/>
    </source>
</evidence>
<dbReference type="PANTHER" id="PTHR31196:SF2">
    <property type="entry name" value="RNA POLYMERASE II NUCLEAR LOCALIZATION PROTEIN SLC7A6OS-RELATED"/>
    <property type="match status" value="1"/>
</dbReference>
<dbReference type="OrthoDB" id="6255506at2759"/>
<name>A0A8J1XSN4_OWEFU</name>
<keyword evidence="7" id="KW-0963">Cytoplasm</keyword>
<feature type="region of interest" description="Disordered" evidence="10">
    <location>
        <begin position="234"/>
        <end position="259"/>
    </location>
</feature>
<dbReference type="InterPro" id="IPR013883">
    <property type="entry name" value="TF_Iwr1_dom"/>
</dbReference>
<feature type="non-terminal residue" evidence="11">
    <location>
        <position position="1"/>
    </location>
</feature>
<organism evidence="11 12">
    <name type="scientific">Owenia fusiformis</name>
    <name type="common">Polychaete worm</name>
    <dbReference type="NCBI Taxonomy" id="6347"/>
    <lineage>
        <taxon>Eukaryota</taxon>
        <taxon>Metazoa</taxon>
        <taxon>Spiralia</taxon>
        <taxon>Lophotrochozoa</taxon>
        <taxon>Annelida</taxon>
        <taxon>Polychaeta</taxon>
        <taxon>Sedentaria</taxon>
        <taxon>Canalipalpata</taxon>
        <taxon>Sabellida</taxon>
        <taxon>Oweniida</taxon>
        <taxon>Oweniidae</taxon>
        <taxon>Owenia</taxon>
    </lineage>
</organism>
<comment type="function">
    <text evidence="1">Directs RNA polymerase II nuclear import.</text>
</comment>
<dbReference type="Pfam" id="PF08574">
    <property type="entry name" value="Iwr1"/>
    <property type="match status" value="1"/>
</dbReference>
<comment type="subcellular location">
    <subcellularLocation>
        <location evidence="3">Cytoplasm</location>
    </subcellularLocation>
    <subcellularLocation>
        <location evidence="2">Nucleus</location>
    </subcellularLocation>
</comment>
<dbReference type="GO" id="GO:0032502">
    <property type="term" value="P:developmental process"/>
    <property type="evidence" value="ECO:0007669"/>
    <property type="project" value="TreeGrafter"/>
</dbReference>